<dbReference type="RefSeq" id="WP_289828013.1">
    <property type="nucleotide sequence ID" value="NZ_JAUEDK010000002.1"/>
</dbReference>
<name>A0ABT7XI76_9NEIS</name>
<reference evidence="5" key="1">
    <citation type="submission" date="2023-06" db="EMBL/GenBank/DDBJ databases">
        <authorList>
            <person name="Zhang S."/>
        </authorList>
    </citation>
    <scope>NUCLEOTIDE SEQUENCE</scope>
    <source>
        <strain evidence="5">SG2303</strain>
    </source>
</reference>
<dbReference type="CDD" id="cd02980">
    <property type="entry name" value="TRX_Fd_family"/>
    <property type="match status" value="1"/>
</dbReference>
<sequence length="102" mass="11258">MSFFENHVFVCCNQRAPGEGCCADFGSAEMLGHLKDRVKALGLNGPGKVRVSKAGCLGRCDDGPVLVIYPQGTWYTFVDKDDIDEIIDEHLVNGREVERLKV</sequence>
<evidence type="ECO:0000313" key="5">
    <source>
        <dbReference type="EMBL" id="MDN0073486.1"/>
    </source>
</evidence>
<dbReference type="Pfam" id="PF01257">
    <property type="entry name" value="2Fe-2S_thioredx"/>
    <property type="match status" value="1"/>
</dbReference>
<dbReference type="PANTHER" id="PTHR43578:SF3">
    <property type="entry name" value="NADH-QUINONE OXIDOREDUCTASE SUBUNIT F"/>
    <property type="match status" value="1"/>
</dbReference>
<keyword evidence="2" id="KW-0479">Metal-binding</keyword>
<protein>
    <submittedName>
        <fullName evidence="5">(2Fe-2S) ferredoxin domain-containing protein</fullName>
    </submittedName>
</protein>
<comment type="cofactor">
    <cofactor evidence="1">
        <name>FMN</name>
        <dbReference type="ChEBI" id="CHEBI:58210"/>
    </cofactor>
</comment>
<evidence type="ECO:0000256" key="1">
    <source>
        <dbReference type="ARBA" id="ARBA00001917"/>
    </source>
</evidence>
<dbReference type="Proteomes" id="UP001168540">
    <property type="component" value="Unassembled WGS sequence"/>
</dbReference>
<proteinExistence type="predicted"/>
<keyword evidence="6" id="KW-1185">Reference proteome</keyword>
<dbReference type="PANTHER" id="PTHR43578">
    <property type="entry name" value="NADH-QUINONE OXIDOREDUCTASE SUBUNIT F"/>
    <property type="match status" value="1"/>
</dbReference>
<accession>A0ABT7XI76</accession>
<evidence type="ECO:0000256" key="2">
    <source>
        <dbReference type="ARBA" id="ARBA00022723"/>
    </source>
</evidence>
<dbReference type="SUPFAM" id="SSF52833">
    <property type="entry name" value="Thioredoxin-like"/>
    <property type="match status" value="1"/>
</dbReference>
<evidence type="ECO:0000256" key="3">
    <source>
        <dbReference type="ARBA" id="ARBA00023004"/>
    </source>
</evidence>
<organism evidence="5 6">
    <name type="scientific">Crenobacter oryzisoli</name>
    <dbReference type="NCBI Taxonomy" id="3056844"/>
    <lineage>
        <taxon>Bacteria</taxon>
        <taxon>Pseudomonadati</taxon>
        <taxon>Pseudomonadota</taxon>
        <taxon>Betaproteobacteria</taxon>
        <taxon>Neisseriales</taxon>
        <taxon>Neisseriaceae</taxon>
        <taxon>Crenobacter</taxon>
    </lineage>
</organism>
<dbReference type="Gene3D" id="3.40.30.10">
    <property type="entry name" value="Glutaredoxin"/>
    <property type="match status" value="1"/>
</dbReference>
<dbReference type="EMBL" id="JAUEDK010000002">
    <property type="protein sequence ID" value="MDN0073486.1"/>
    <property type="molecule type" value="Genomic_DNA"/>
</dbReference>
<evidence type="ECO:0000313" key="6">
    <source>
        <dbReference type="Proteomes" id="UP001168540"/>
    </source>
</evidence>
<evidence type="ECO:0000256" key="4">
    <source>
        <dbReference type="ARBA" id="ARBA00023014"/>
    </source>
</evidence>
<keyword evidence="4" id="KW-0411">Iron-sulfur</keyword>
<comment type="caution">
    <text evidence="5">The sequence shown here is derived from an EMBL/GenBank/DDBJ whole genome shotgun (WGS) entry which is preliminary data.</text>
</comment>
<dbReference type="InterPro" id="IPR036249">
    <property type="entry name" value="Thioredoxin-like_sf"/>
</dbReference>
<keyword evidence="3" id="KW-0408">Iron</keyword>
<gene>
    <name evidence="5" type="ORF">QU481_01050</name>
</gene>